<protein>
    <submittedName>
        <fullName evidence="1">Uncharacterized protein</fullName>
    </submittedName>
</protein>
<feature type="non-terminal residue" evidence="1">
    <location>
        <position position="63"/>
    </location>
</feature>
<name>A0A382H916_9ZZZZ</name>
<sequence>MFIICNGFLAARIPWRSSFRPKNLHPTTHCFESLVMSWIARQVIDLVGVFREIEELLVRRPLI</sequence>
<evidence type="ECO:0000313" key="1">
    <source>
        <dbReference type="EMBL" id="SVB82931.1"/>
    </source>
</evidence>
<dbReference type="EMBL" id="UINC01059476">
    <property type="protein sequence ID" value="SVB82931.1"/>
    <property type="molecule type" value="Genomic_DNA"/>
</dbReference>
<organism evidence="1">
    <name type="scientific">marine metagenome</name>
    <dbReference type="NCBI Taxonomy" id="408172"/>
    <lineage>
        <taxon>unclassified sequences</taxon>
        <taxon>metagenomes</taxon>
        <taxon>ecological metagenomes</taxon>
    </lineage>
</organism>
<dbReference type="AlphaFoldDB" id="A0A382H916"/>
<accession>A0A382H916</accession>
<gene>
    <name evidence="1" type="ORF">METZ01_LOCUS235785</name>
</gene>
<proteinExistence type="predicted"/>
<reference evidence="1" key="1">
    <citation type="submission" date="2018-05" db="EMBL/GenBank/DDBJ databases">
        <authorList>
            <person name="Lanie J.A."/>
            <person name="Ng W.-L."/>
            <person name="Kazmierczak K.M."/>
            <person name="Andrzejewski T.M."/>
            <person name="Davidsen T.M."/>
            <person name="Wayne K.J."/>
            <person name="Tettelin H."/>
            <person name="Glass J.I."/>
            <person name="Rusch D."/>
            <person name="Podicherti R."/>
            <person name="Tsui H.-C.T."/>
            <person name="Winkler M.E."/>
        </authorList>
    </citation>
    <scope>NUCLEOTIDE SEQUENCE</scope>
</reference>